<protein>
    <recommendedName>
        <fullName evidence="5">15,16-dihydrobiliverdin:ferredoxin oxidoreductase</fullName>
    </recommendedName>
</protein>
<comment type="similarity">
    <text evidence="1">Belongs to the HY2 family.</text>
</comment>
<dbReference type="InterPro" id="IPR009249">
    <property type="entry name" value="Ferredoxin-dep_bilin_Rdtase"/>
</dbReference>
<keyword evidence="4" id="KW-1185">Reference proteome</keyword>
<evidence type="ECO:0008006" key="5">
    <source>
        <dbReference type="Google" id="ProtNLM"/>
    </source>
</evidence>
<gene>
    <name evidence="3" type="ORF">CTAYLR_008396</name>
</gene>
<evidence type="ECO:0000256" key="1">
    <source>
        <dbReference type="ARBA" id="ARBA00006908"/>
    </source>
</evidence>
<proteinExistence type="inferred from homology"/>
<keyword evidence="2" id="KW-0560">Oxidoreductase</keyword>
<name>A0AAD7UHG7_9STRA</name>
<dbReference type="EMBL" id="JAQMWT010000262">
    <property type="protein sequence ID" value="KAJ8606649.1"/>
    <property type="molecule type" value="Genomic_DNA"/>
</dbReference>
<dbReference type="Proteomes" id="UP001230188">
    <property type="component" value="Unassembled WGS sequence"/>
</dbReference>
<dbReference type="GO" id="GO:0016636">
    <property type="term" value="F:oxidoreductase activity, acting on the CH-CH group of donors, iron-sulfur protein as acceptor"/>
    <property type="evidence" value="ECO:0007669"/>
    <property type="project" value="InterPro"/>
</dbReference>
<organism evidence="3 4">
    <name type="scientific">Chrysophaeum taylorii</name>
    <dbReference type="NCBI Taxonomy" id="2483200"/>
    <lineage>
        <taxon>Eukaryota</taxon>
        <taxon>Sar</taxon>
        <taxon>Stramenopiles</taxon>
        <taxon>Ochrophyta</taxon>
        <taxon>Pelagophyceae</taxon>
        <taxon>Pelagomonadales</taxon>
        <taxon>Pelagomonadaceae</taxon>
        <taxon>Chrysophaeum</taxon>
    </lineage>
</organism>
<dbReference type="GO" id="GO:0010024">
    <property type="term" value="P:phytochromobilin biosynthetic process"/>
    <property type="evidence" value="ECO:0007669"/>
    <property type="project" value="InterPro"/>
</dbReference>
<dbReference type="AlphaFoldDB" id="A0AAD7UHG7"/>
<dbReference type="Pfam" id="PF05996">
    <property type="entry name" value="Fe_bilin_red"/>
    <property type="match status" value="1"/>
</dbReference>
<dbReference type="PANTHER" id="PTHR34557">
    <property type="entry name" value="PHYTOCHROMOBILIN:FERREDOXIN OXIDOREDUCTASE, CHLOROPLASTIC"/>
    <property type="match status" value="1"/>
</dbReference>
<dbReference type="PANTHER" id="PTHR34557:SF1">
    <property type="entry name" value="PHYTOCHROMOBILIN:FERREDOXIN OXIDOREDUCTASE, CHLOROPLASTIC"/>
    <property type="match status" value="1"/>
</dbReference>
<sequence length="284" mass="31827">MLVFALCVKPDLRHTRLRAQSSVLWPTWNTSVVAEAELLYMPFLEHQLGVLEALDAEAVDVPERLAYAASEKGRMGSRVFKAPGLFRRIRMTYFDGGESLQVFNSLWYPDFAKVDAPLLGIDLLCFGAQRKLLCVVDAQPPGGRDSAKSFGVPHDASRLAAIRDAAPDLAGEVSGRWYEDNRFFSPQMLYSRFEEAGIDGVRNTLFPCFKAYLDAYVEIVENAPVNDARSATNRANQAAYDAWNADRDPAHRLFKSYFGDDFADAYVHDYLFALAHEAPPSEDR</sequence>
<dbReference type="GO" id="GO:0050897">
    <property type="term" value="F:cobalt ion binding"/>
    <property type="evidence" value="ECO:0007669"/>
    <property type="project" value="InterPro"/>
</dbReference>
<evidence type="ECO:0000313" key="4">
    <source>
        <dbReference type="Proteomes" id="UP001230188"/>
    </source>
</evidence>
<evidence type="ECO:0000256" key="2">
    <source>
        <dbReference type="ARBA" id="ARBA00023002"/>
    </source>
</evidence>
<accession>A0AAD7UHG7</accession>
<dbReference type="Gene3D" id="3.40.1500.20">
    <property type="match status" value="1"/>
</dbReference>
<reference evidence="3" key="1">
    <citation type="submission" date="2023-01" db="EMBL/GenBank/DDBJ databases">
        <title>Metagenome sequencing of chrysophaentin producing Chrysophaeum taylorii.</title>
        <authorList>
            <person name="Davison J."/>
            <person name="Bewley C."/>
        </authorList>
    </citation>
    <scope>NUCLEOTIDE SEQUENCE</scope>
    <source>
        <strain evidence="3">NIES-1699</strain>
    </source>
</reference>
<comment type="caution">
    <text evidence="3">The sequence shown here is derived from an EMBL/GenBank/DDBJ whole genome shotgun (WGS) entry which is preliminary data.</text>
</comment>
<evidence type="ECO:0000313" key="3">
    <source>
        <dbReference type="EMBL" id="KAJ8606649.1"/>
    </source>
</evidence>